<name>A0AA88NFJ1_TACVA</name>
<organism evidence="1 2">
    <name type="scientific">Tachysurus vachellii</name>
    <name type="common">Darkbarbel catfish</name>
    <name type="synonym">Pelteobagrus vachellii</name>
    <dbReference type="NCBI Taxonomy" id="175792"/>
    <lineage>
        <taxon>Eukaryota</taxon>
        <taxon>Metazoa</taxon>
        <taxon>Chordata</taxon>
        <taxon>Craniata</taxon>
        <taxon>Vertebrata</taxon>
        <taxon>Euteleostomi</taxon>
        <taxon>Actinopterygii</taxon>
        <taxon>Neopterygii</taxon>
        <taxon>Teleostei</taxon>
        <taxon>Ostariophysi</taxon>
        <taxon>Siluriformes</taxon>
        <taxon>Bagridae</taxon>
        <taxon>Tachysurus</taxon>
    </lineage>
</organism>
<reference evidence="1" key="1">
    <citation type="submission" date="2023-08" db="EMBL/GenBank/DDBJ databases">
        <title>Pelteobagrus vachellii genome.</title>
        <authorList>
            <person name="Liu H."/>
        </authorList>
    </citation>
    <scope>NUCLEOTIDE SEQUENCE</scope>
    <source>
        <strain evidence="1">PRFRI_2022a</strain>
        <tissue evidence="1">Muscle</tissue>
    </source>
</reference>
<comment type="caution">
    <text evidence="1">The sequence shown here is derived from an EMBL/GenBank/DDBJ whole genome shotgun (WGS) entry which is preliminary data.</text>
</comment>
<gene>
    <name evidence="1" type="ORF">Q7C36_006429</name>
</gene>
<evidence type="ECO:0000313" key="2">
    <source>
        <dbReference type="Proteomes" id="UP001187315"/>
    </source>
</evidence>
<dbReference type="EMBL" id="JAVHJS010000006">
    <property type="protein sequence ID" value="KAK2854560.1"/>
    <property type="molecule type" value="Genomic_DNA"/>
</dbReference>
<keyword evidence="2" id="KW-1185">Reference proteome</keyword>
<accession>A0AA88NFJ1</accession>
<dbReference type="AlphaFoldDB" id="A0AA88NFJ1"/>
<evidence type="ECO:0000313" key="1">
    <source>
        <dbReference type="EMBL" id="KAK2854560.1"/>
    </source>
</evidence>
<proteinExistence type="predicted"/>
<protein>
    <submittedName>
        <fullName evidence="1">Uncharacterized protein</fullName>
    </submittedName>
</protein>
<dbReference type="Proteomes" id="UP001187315">
    <property type="component" value="Unassembled WGS sequence"/>
</dbReference>
<sequence>MSPGVKVNLLQAFMQLGVFLEAPKKDDLYNVLWQFLTDTSIPSVVSQDRGGSSSRKVMDLCSMHLLCPPGIEAAMLGQSMAAHGSLVPVSSPPQAERMADHCEVAHCKPGDLLC</sequence>